<proteinExistence type="predicted"/>
<evidence type="ECO:0000313" key="2">
    <source>
        <dbReference type="EMBL" id="OPX49921.1"/>
    </source>
</evidence>
<feature type="transmembrane region" description="Helical" evidence="1">
    <location>
        <begin position="6"/>
        <end position="27"/>
    </location>
</feature>
<accession>A0A1V4SYA3</accession>
<keyword evidence="1" id="KW-1133">Transmembrane helix</keyword>
<name>A0A1V4SYA3_9CLOT</name>
<dbReference type="RefSeq" id="WP_080021768.1">
    <property type="nucleotide sequence ID" value="NZ_LTAY01000020.1"/>
</dbReference>
<keyword evidence="1" id="KW-0472">Membrane</keyword>
<protein>
    <submittedName>
        <fullName evidence="2">Uncharacterized protein</fullName>
    </submittedName>
</protein>
<evidence type="ECO:0000313" key="3">
    <source>
        <dbReference type="Proteomes" id="UP000191448"/>
    </source>
</evidence>
<organism evidence="2 3">
    <name type="scientific">Clostridium thermobutyricum DSM 4928</name>
    <dbReference type="NCBI Taxonomy" id="1121339"/>
    <lineage>
        <taxon>Bacteria</taxon>
        <taxon>Bacillati</taxon>
        <taxon>Bacillota</taxon>
        <taxon>Clostridia</taxon>
        <taxon>Eubacteriales</taxon>
        <taxon>Clostridiaceae</taxon>
        <taxon>Clostridium</taxon>
    </lineage>
</organism>
<comment type="caution">
    <text evidence="2">The sequence shown here is derived from an EMBL/GenBank/DDBJ whole genome shotgun (WGS) entry which is preliminary data.</text>
</comment>
<evidence type="ECO:0000256" key="1">
    <source>
        <dbReference type="SAM" id="Phobius"/>
    </source>
</evidence>
<reference evidence="2 3" key="1">
    <citation type="submission" date="2016-02" db="EMBL/GenBank/DDBJ databases">
        <title>Genome sequence of Clostridium thermobutyricum DSM 4928.</title>
        <authorList>
            <person name="Poehlein A."/>
            <person name="Daniel R."/>
        </authorList>
    </citation>
    <scope>NUCLEOTIDE SEQUENCE [LARGE SCALE GENOMIC DNA]</scope>
    <source>
        <strain evidence="2 3">DSM 4928</strain>
    </source>
</reference>
<dbReference type="Proteomes" id="UP000191448">
    <property type="component" value="Unassembled WGS sequence"/>
</dbReference>
<dbReference type="EMBL" id="LTAY01000020">
    <property type="protein sequence ID" value="OPX49921.1"/>
    <property type="molecule type" value="Genomic_DNA"/>
</dbReference>
<keyword evidence="1" id="KW-0812">Transmembrane</keyword>
<sequence>MKKGKYLFFIGMVFIAVITIFITKNVISYSNELKKDYYDIVDNRMVKVKNHGEFLELACKERQGLTGLIVYLSEEDDLEKSLELLGKISERGYNVYIIKGNVKNKYSVGKRIVREGRENINWILNKNSSNVNEVNELKIWMLENNYKTGEISNHINSFAINLDENKSLKEINNELNEIRNKINK</sequence>
<dbReference type="AlphaFoldDB" id="A0A1V4SYA3"/>
<gene>
    <name evidence="2" type="ORF">CLTHE_04000</name>
</gene>